<name>A0A378JEF0_9GAMM</name>
<dbReference type="AlphaFoldDB" id="A0A378JEF0"/>
<organism evidence="2 4">
    <name type="scientific">Legionella gratiana</name>
    <dbReference type="NCBI Taxonomy" id="45066"/>
    <lineage>
        <taxon>Bacteria</taxon>
        <taxon>Pseudomonadati</taxon>
        <taxon>Pseudomonadota</taxon>
        <taxon>Gammaproteobacteria</taxon>
        <taxon>Legionellales</taxon>
        <taxon>Legionellaceae</taxon>
        <taxon>Legionella</taxon>
    </lineage>
</organism>
<dbReference type="Proteomes" id="UP000254476">
    <property type="component" value="Unassembled WGS sequence"/>
</dbReference>
<protein>
    <submittedName>
        <fullName evidence="2">Uncharacterized protein</fullName>
    </submittedName>
</protein>
<dbReference type="EMBL" id="LNYE01000030">
    <property type="protein sequence ID" value="KTD05506.1"/>
    <property type="molecule type" value="Genomic_DNA"/>
</dbReference>
<accession>A0A378JEF0</accession>
<sequence length="223" mass="25541">MQNILFVLKFAALTLPESLSMIENSRLNTLDILTRIENAISLYLHKANLFYNLPQEISAHEQLDNPFRFTRAYGFIAVEQIEISEEAKIYVTDLMSKISRLNVLTANLHDKRDWCEHDAANYQRELETLTKAMNNFLLLCPPSSAKLLSSYGLLANKIKSTTGYNETGFLPIIHETAYLSWLSSEDALDLVNETQKLLDTLIQQNLDLKQHLDVHTEFTSTYP</sequence>
<dbReference type="RefSeq" id="WP_058500368.1">
    <property type="nucleotide sequence ID" value="NZ_CAAAHW010000023.1"/>
</dbReference>
<evidence type="ECO:0000313" key="3">
    <source>
        <dbReference type="Proteomes" id="UP000054691"/>
    </source>
</evidence>
<dbReference type="Proteomes" id="UP000054691">
    <property type="component" value="Unassembled WGS sequence"/>
</dbReference>
<gene>
    <name evidence="1" type="ORF">Lgra_3383</name>
    <name evidence="2" type="ORF">NCTC12388_02137</name>
</gene>
<dbReference type="EMBL" id="UGOB01000001">
    <property type="protein sequence ID" value="STX45408.1"/>
    <property type="molecule type" value="Genomic_DNA"/>
</dbReference>
<reference evidence="2 4" key="2">
    <citation type="submission" date="2018-06" db="EMBL/GenBank/DDBJ databases">
        <authorList>
            <consortium name="Pathogen Informatics"/>
            <person name="Doyle S."/>
        </authorList>
    </citation>
    <scope>NUCLEOTIDE SEQUENCE [LARGE SCALE GENOMIC DNA]</scope>
    <source>
        <strain evidence="2 4">NCTC12388</strain>
    </source>
</reference>
<keyword evidence="3" id="KW-1185">Reference proteome</keyword>
<evidence type="ECO:0000313" key="4">
    <source>
        <dbReference type="Proteomes" id="UP000254476"/>
    </source>
</evidence>
<evidence type="ECO:0000313" key="1">
    <source>
        <dbReference type="EMBL" id="KTD05506.1"/>
    </source>
</evidence>
<proteinExistence type="predicted"/>
<evidence type="ECO:0000313" key="2">
    <source>
        <dbReference type="EMBL" id="STX45408.1"/>
    </source>
</evidence>
<reference evidence="1 3" key="1">
    <citation type="submission" date="2015-11" db="EMBL/GenBank/DDBJ databases">
        <title>Genomic analysis of 38 Legionella species identifies large and diverse effector repertoires.</title>
        <authorList>
            <person name="Burstein D."/>
            <person name="Amaro F."/>
            <person name="Zusman T."/>
            <person name="Lifshitz Z."/>
            <person name="Cohen O."/>
            <person name="Gilbert J.A."/>
            <person name="Pupko T."/>
            <person name="Shuman H.A."/>
            <person name="Segal G."/>
        </authorList>
    </citation>
    <scope>NUCLEOTIDE SEQUENCE [LARGE SCALE GENOMIC DNA]</scope>
    <source>
        <strain evidence="1 3">Lyon 8420412</strain>
    </source>
</reference>